<dbReference type="AlphaFoldDB" id="A0A0B2PIY1"/>
<protein>
    <submittedName>
        <fullName evidence="1">Uncharacterized protein</fullName>
    </submittedName>
</protein>
<dbReference type="EMBL" id="KN666996">
    <property type="protein sequence ID" value="KHN07522.1"/>
    <property type="molecule type" value="Genomic_DNA"/>
</dbReference>
<sequence>MMSCTLWESLALEFKDCFDRHVSGPVVLLLSLAKIIEAKGCCFIALIQ</sequence>
<proteinExistence type="predicted"/>
<evidence type="ECO:0000313" key="1">
    <source>
        <dbReference type="EMBL" id="KHN07522.1"/>
    </source>
</evidence>
<gene>
    <name evidence="1" type="ORF">glysoja_033475</name>
</gene>
<name>A0A0B2PIY1_GLYSO</name>
<dbReference type="Proteomes" id="UP000053555">
    <property type="component" value="Unassembled WGS sequence"/>
</dbReference>
<accession>A0A0B2PIY1</accession>
<reference evidence="1" key="1">
    <citation type="submission" date="2014-07" db="EMBL/GenBank/DDBJ databases">
        <title>Identification of a novel salt tolerance gene in wild soybean by whole-genome sequencing.</title>
        <authorList>
            <person name="Lam H.-M."/>
            <person name="Qi X."/>
            <person name="Li M.-W."/>
            <person name="Liu X."/>
            <person name="Xie M."/>
            <person name="Ni M."/>
            <person name="Xu X."/>
        </authorList>
    </citation>
    <scope>NUCLEOTIDE SEQUENCE [LARGE SCALE GENOMIC DNA]</scope>
    <source>
        <tissue evidence="1">Root</tissue>
    </source>
</reference>
<organism evidence="1">
    <name type="scientific">Glycine soja</name>
    <name type="common">Wild soybean</name>
    <dbReference type="NCBI Taxonomy" id="3848"/>
    <lineage>
        <taxon>Eukaryota</taxon>
        <taxon>Viridiplantae</taxon>
        <taxon>Streptophyta</taxon>
        <taxon>Embryophyta</taxon>
        <taxon>Tracheophyta</taxon>
        <taxon>Spermatophyta</taxon>
        <taxon>Magnoliopsida</taxon>
        <taxon>eudicotyledons</taxon>
        <taxon>Gunneridae</taxon>
        <taxon>Pentapetalae</taxon>
        <taxon>rosids</taxon>
        <taxon>fabids</taxon>
        <taxon>Fabales</taxon>
        <taxon>Fabaceae</taxon>
        <taxon>Papilionoideae</taxon>
        <taxon>50 kb inversion clade</taxon>
        <taxon>NPAAA clade</taxon>
        <taxon>indigoferoid/millettioid clade</taxon>
        <taxon>Phaseoleae</taxon>
        <taxon>Glycine</taxon>
        <taxon>Glycine subgen. Soja</taxon>
    </lineage>
</organism>